<gene>
    <name evidence="3" type="ORF">ACA1_108760</name>
</gene>
<name>L8GCK6_ACACF</name>
<dbReference type="GeneID" id="14911200"/>
<dbReference type="InterPro" id="IPR051092">
    <property type="entry name" value="FYVE_RhoGEF_PH"/>
</dbReference>
<dbReference type="CDD" id="cd00160">
    <property type="entry name" value="RhoGEF"/>
    <property type="match status" value="1"/>
</dbReference>
<dbReference type="VEuPathDB" id="AmoebaDB:ACA1_108760"/>
<dbReference type="GO" id="GO:0005085">
    <property type="term" value="F:guanyl-nucleotide exchange factor activity"/>
    <property type="evidence" value="ECO:0007669"/>
    <property type="project" value="InterPro"/>
</dbReference>
<reference evidence="3 4" key="1">
    <citation type="journal article" date="2013" name="Genome Biol.">
        <title>Genome of Acanthamoeba castellanii highlights extensive lateral gene transfer and early evolution of tyrosine kinase signaling.</title>
        <authorList>
            <person name="Clarke M."/>
            <person name="Lohan A.J."/>
            <person name="Liu B."/>
            <person name="Lagkouvardos I."/>
            <person name="Roy S."/>
            <person name="Zafar N."/>
            <person name="Bertelli C."/>
            <person name="Schilde C."/>
            <person name="Kianianmomeni A."/>
            <person name="Burglin T.R."/>
            <person name="Frech C."/>
            <person name="Turcotte B."/>
            <person name="Kopec K.O."/>
            <person name="Synnott J.M."/>
            <person name="Choo C."/>
            <person name="Paponov I."/>
            <person name="Finkler A."/>
            <person name="Soon Heng Tan C."/>
            <person name="Hutchins A.P."/>
            <person name="Weinmeier T."/>
            <person name="Rattei T."/>
            <person name="Chu J.S."/>
            <person name="Gimenez G."/>
            <person name="Irimia M."/>
            <person name="Rigden D.J."/>
            <person name="Fitzpatrick D.A."/>
            <person name="Lorenzo-Morales J."/>
            <person name="Bateman A."/>
            <person name="Chiu C.H."/>
            <person name="Tang P."/>
            <person name="Hegemann P."/>
            <person name="Fromm H."/>
            <person name="Raoult D."/>
            <person name="Greub G."/>
            <person name="Miranda-Saavedra D."/>
            <person name="Chen N."/>
            <person name="Nash P."/>
            <person name="Ginger M.L."/>
            <person name="Horn M."/>
            <person name="Schaap P."/>
            <person name="Caler L."/>
            <person name="Loftus B."/>
        </authorList>
    </citation>
    <scope>NUCLEOTIDE SEQUENCE [LARGE SCALE GENOMIC DNA]</scope>
    <source>
        <strain evidence="3 4">Neff</strain>
    </source>
</reference>
<dbReference type="InterPro" id="IPR035899">
    <property type="entry name" value="DBL_dom_sf"/>
</dbReference>
<dbReference type="PANTHER" id="PTHR12673">
    <property type="entry name" value="FACIOGENITAL DYSPLASIA PROTEIN"/>
    <property type="match status" value="1"/>
</dbReference>
<dbReference type="PROSITE" id="PS50010">
    <property type="entry name" value="DH_2"/>
    <property type="match status" value="1"/>
</dbReference>
<dbReference type="Pfam" id="PF00621">
    <property type="entry name" value="RhoGEF"/>
    <property type="match status" value="1"/>
</dbReference>
<dbReference type="EMBL" id="KB008174">
    <property type="protein sequence ID" value="ELR10807.1"/>
    <property type="molecule type" value="Genomic_DNA"/>
</dbReference>
<dbReference type="InterPro" id="IPR000219">
    <property type="entry name" value="DH_dom"/>
</dbReference>
<organism evidence="3 4">
    <name type="scientific">Acanthamoeba castellanii (strain ATCC 30010 / Neff)</name>
    <dbReference type="NCBI Taxonomy" id="1257118"/>
    <lineage>
        <taxon>Eukaryota</taxon>
        <taxon>Amoebozoa</taxon>
        <taxon>Discosea</taxon>
        <taxon>Longamoebia</taxon>
        <taxon>Centramoebida</taxon>
        <taxon>Acanthamoebidae</taxon>
        <taxon>Acanthamoeba</taxon>
    </lineage>
</organism>
<evidence type="ECO:0000256" key="1">
    <source>
        <dbReference type="SAM" id="MobiDB-lite"/>
    </source>
</evidence>
<dbReference type="GO" id="GO:0005737">
    <property type="term" value="C:cytoplasm"/>
    <property type="evidence" value="ECO:0007669"/>
    <property type="project" value="TreeGrafter"/>
</dbReference>
<keyword evidence="4" id="KW-1185">Reference proteome</keyword>
<feature type="region of interest" description="Disordered" evidence="1">
    <location>
        <begin position="312"/>
        <end position="400"/>
    </location>
</feature>
<dbReference type="SMART" id="SM00325">
    <property type="entry name" value="RhoGEF"/>
    <property type="match status" value="1"/>
</dbReference>
<dbReference type="PANTHER" id="PTHR12673:SF159">
    <property type="entry name" value="LD03170P"/>
    <property type="match status" value="1"/>
</dbReference>
<dbReference type="Gene3D" id="1.20.900.10">
    <property type="entry name" value="Dbl homology (DH) domain"/>
    <property type="match status" value="1"/>
</dbReference>
<evidence type="ECO:0000313" key="4">
    <source>
        <dbReference type="Proteomes" id="UP000011083"/>
    </source>
</evidence>
<protein>
    <submittedName>
        <fullName evidence="3">RhoGEF domain containing protein</fullName>
    </submittedName>
</protein>
<feature type="compositionally biased region" description="Low complexity" evidence="1">
    <location>
        <begin position="331"/>
        <end position="349"/>
    </location>
</feature>
<evidence type="ECO:0000259" key="2">
    <source>
        <dbReference type="PROSITE" id="PS50010"/>
    </source>
</evidence>
<evidence type="ECO:0000313" key="3">
    <source>
        <dbReference type="EMBL" id="ELR10807.1"/>
    </source>
</evidence>
<proteinExistence type="predicted"/>
<dbReference type="AlphaFoldDB" id="L8GCK6"/>
<sequence>MWGQSSRGFDRKNAYFRPIEDDDQMACSSSSPSAASSPVSFWSTASAATSTKSAGVSEDDLLTSLHEEARKDRERMKLINELILSEREYVQDLEAINSLFLQPLRKRRIVPENDVGQLFSTLPAIISLNKALLSAVVGSYTQAEAYNRSIDATVASLVQNRGSCTNSGGARGHGFSAVMTARGLISLTSVKRKECLIADAFQQMASYLKVYTTYSTRYVDAVAMIKRHRAANPAFGAFLEEVKGAPECRGRDMKTLMLRPVQRLCQYITILDDLVRRTPRTHGDYDLLTQTAAKVQETARSAEESLLTLQMAAKDADDDDERTTTSPIGISSNNNSTTPRRTGSRGSSGNRRRKVSLSEERPARIERRRDSLADMPDVTLEPTTTTATSQQDASRQPKRQVSWRFSLGRVSALSGGHVQQRSFSVGDRAESGESLLSLLEREKQQGSSGASTAAPHAKGGSGGSTGSRRHRGLKRGGSLTNTGSIDKAQPRRVNSAVSLCRCESATGVTFKGGLVC</sequence>
<dbReference type="Proteomes" id="UP000011083">
    <property type="component" value="Unassembled WGS sequence"/>
</dbReference>
<dbReference type="RefSeq" id="XP_004332820.1">
    <property type="nucleotide sequence ID" value="XM_004332772.1"/>
</dbReference>
<dbReference type="KEGG" id="acan:ACA1_108760"/>
<dbReference type="OrthoDB" id="1716625at2759"/>
<feature type="domain" description="DH" evidence="2">
    <location>
        <begin position="74"/>
        <end position="305"/>
    </location>
</feature>
<dbReference type="STRING" id="1257118.L8GCK6"/>
<feature type="region of interest" description="Disordered" evidence="1">
    <location>
        <begin position="441"/>
        <end position="490"/>
    </location>
</feature>
<dbReference type="SUPFAM" id="SSF48065">
    <property type="entry name" value="DBL homology domain (DH-domain)"/>
    <property type="match status" value="1"/>
</dbReference>
<feature type="compositionally biased region" description="Basic and acidic residues" evidence="1">
    <location>
        <begin position="356"/>
        <end position="372"/>
    </location>
</feature>
<accession>L8GCK6</accession>